<comment type="function">
    <text evidence="5">This is 1 of the proteins that bind and probably mediate the attachment of the 5S RNA into the large ribosomal subunit, where it forms part of the central protuberance. In the 70S ribosome it contacts protein S13 of the 30S subunit (bridge B1b), connecting the 2 subunits; this bridge is implicated in subunit movement. Contacts the P site tRNA; the 5S rRNA and some of its associated proteins might help stabilize positioning of ribosome-bound tRNAs.</text>
</comment>
<dbReference type="GO" id="GO:0005840">
    <property type="term" value="C:ribosome"/>
    <property type="evidence" value="ECO:0007669"/>
    <property type="project" value="UniProtKB-KW"/>
</dbReference>
<evidence type="ECO:0000256" key="6">
    <source>
        <dbReference type="RuleBase" id="RU003930"/>
    </source>
</evidence>
<dbReference type="HAMAP" id="MF_01333_B">
    <property type="entry name" value="Ribosomal_uL5_B"/>
    <property type="match status" value="1"/>
</dbReference>
<feature type="domain" description="Large ribosomal subunit protein uL5 C-terminal" evidence="8">
    <location>
        <begin position="84"/>
        <end position="177"/>
    </location>
</feature>
<accession>A0A0B0EFB6</accession>
<proteinExistence type="inferred from homology"/>
<dbReference type="PIRSF" id="PIRSF002161">
    <property type="entry name" value="Ribosomal_L5"/>
    <property type="match status" value="1"/>
</dbReference>
<evidence type="ECO:0000256" key="1">
    <source>
        <dbReference type="ARBA" id="ARBA00008553"/>
    </source>
</evidence>
<dbReference type="InterPro" id="IPR031310">
    <property type="entry name" value="Ribosomal_uL5_N"/>
</dbReference>
<dbReference type="Proteomes" id="UP000030652">
    <property type="component" value="Unassembled WGS sequence"/>
</dbReference>
<evidence type="ECO:0000256" key="3">
    <source>
        <dbReference type="ARBA" id="ARBA00023274"/>
    </source>
</evidence>
<dbReference type="GO" id="GO:1990904">
    <property type="term" value="C:ribonucleoprotein complex"/>
    <property type="evidence" value="ECO:0007669"/>
    <property type="project" value="UniProtKB-KW"/>
</dbReference>
<dbReference type="PANTHER" id="PTHR11994">
    <property type="entry name" value="60S RIBOSOMAL PROTEIN L11-RELATED"/>
    <property type="match status" value="1"/>
</dbReference>
<keyword evidence="5" id="KW-0820">tRNA-binding</keyword>
<dbReference type="InterPro" id="IPR002132">
    <property type="entry name" value="Ribosomal_uL5"/>
</dbReference>
<reference evidence="9 10" key="1">
    <citation type="submission" date="2014-10" db="EMBL/GenBank/DDBJ databases">
        <title>Draft genome of anammox bacterium scalindua brodae, obtained using differential coverage binning of sequence data from two enrichment reactors.</title>
        <authorList>
            <person name="Speth D.R."/>
            <person name="Russ L."/>
            <person name="Kartal B."/>
            <person name="Op den Camp H.J."/>
            <person name="Dutilh B.E."/>
            <person name="Jetten M.S."/>
        </authorList>
    </citation>
    <scope>NUCLEOTIDE SEQUENCE [LARGE SCALE GENOMIC DNA]</scope>
    <source>
        <strain evidence="9">RU1</strain>
    </source>
</reference>
<protein>
    <recommendedName>
        <fullName evidence="4 5">Large ribosomal subunit protein uL5</fullName>
    </recommendedName>
</protein>
<feature type="domain" description="Large ribosomal subunit protein uL5 N-terminal" evidence="7">
    <location>
        <begin position="24"/>
        <end position="80"/>
    </location>
</feature>
<evidence type="ECO:0000256" key="4">
    <source>
        <dbReference type="ARBA" id="ARBA00035245"/>
    </source>
</evidence>
<comment type="subunit">
    <text evidence="5">Part of the 50S ribosomal subunit; part of the 5S rRNA/L5/L18/L25 subcomplex. Contacts the 5S rRNA and the P site tRNA. Forms a bridge to the 30S subunit in the 70S ribosome.</text>
</comment>
<name>A0A0B0EFB6_9BACT</name>
<dbReference type="GO" id="GO:0019843">
    <property type="term" value="F:rRNA binding"/>
    <property type="evidence" value="ECO:0007669"/>
    <property type="project" value="UniProtKB-UniRule"/>
</dbReference>
<organism evidence="9 10">
    <name type="scientific">Candidatus Scalindua brodae</name>
    <dbReference type="NCBI Taxonomy" id="237368"/>
    <lineage>
        <taxon>Bacteria</taxon>
        <taxon>Pseudomonadati</taxon>
        <taxon>Planctomycetota</taxon>
        <taxon>Candidatus Brocadiia</taxon>
        <taxon>Candidatus Brocadiales</taxon>
        <taxon>Candidatus Scalinduaceae</taxon>
        <taxon>Candidatus Scalindua</taxon>
    </lineage>
</organism>
<dbReference type="GO" id="GO:0003735">
    <property type="term" value="F:structural constituent of ribosome"/>
    <property type="evidence" value="ECO:0007669"/>
    <property type="project" value="InterPro"/>
</dbReference>
<dbReference type="PATRIC" id="fig|237368.3.peg.3764"/>
<keyword evidence="3 5" id="KW-0687">Ribonucleoprotein</keyword>
<dbReference type="Gene3D" id="3.30.1440.10">
    <property type="match status" value="1"/>
</dbReference>
<dbReference type="GO" id="GO:0006412">
    <property type="term" value="P:translation"/>
    <property type="evidence" value="ECO:0007669"/>
    <property type="project" value="UniProtKB-UniRule"/>
</dbReference>
<dbReference type="InterPro" id="IPR022803">
    <property type="entry name" value="Ribosomal_uL5_dom_sf"/>
</dbReference>
<dbReference type="InterPro" id="IPR031309">
    <property type="entry name" value="Ribosomal_uL5_C"/>
</dbReference>
<dbReference type="NCBIfam" id="NF000585">
    <property type="entry name" value="PRK00010.1"/>
    <property type="match status" value="1"/>
</dbReference>
<dbReference type="SUPFAM" id="SSF55282">
    <property type="entry name" value="RL5-like"/>
    <property type="match status" value="1"/>
</dbReference>
<evidence type="ECO:0000259" key="7">
    <source>
        <dbReference type="Pfam" id="PF00281"/>
    </source>
</evidence>
<dbReference type="InterPro" id="IPR020930">
    <property type="entry name" value="Ribosomal_uL5_bac-type"/>
</dbReference>
<evidence type="ECO:0000256" key="2">
    <source>
        <dbReference type="ARBA" id="ARBA00022980"/>
    </source>
</evidence>
<dbReference type="Pfam" id="PF00281">
    <property type="entry name" value="Ribosomal_L5"/>
    <property type="match status" value="1"/>
</dbReference>
<keyword evidence="2 5" id="KW-0689">Ribosomal protein</keyword>
<dbReference type="Pfam" id="PF00673">
    <property type="entry name" value="Ribosomal_L5_C"/>
    <property type="match status" value="1"/>
</dbReference>
<sequence>MARLIEKYNVEIVPKLMEKFSLKNKLEVPKLEKIVINMGVGRAKENKKLLEDAMKHLATLSCQKPSMTRARKDIAGFKLRKGDPVGCKVTLRDKMAYEFMDRLISIVLPRIKDFQGLSAKSFDGRGCYTLGINELAVFPEIDIDDIEFVQGMDITFVVSVKSDEQSREMLRLFGMPFKS</sequence>
<comment type="caution">
    <text evidence="9">The sequence shown here is derived from an EMBL/GenBank/DDBJ whole genome shotgun (WGS) entry which is preliminary data.</text>
</comment>
<keyword evidence="5" id="KW-0699">rRNA-binding</keyword>
<gene>
    <name evidence="5" type="primary">rplE</name>
    <name evidence="9" type="ORF">SCABRO_03493</name>
</gene>
<dbReference type="eggNOG" id="COG0094">
    <property type="taxonomic scope" value="Bacteria"/>
</dbReference>
<keyword evidence="5" id="KW-0694">RNA-binding</keyword>
<evidence type="ECO:0000313" key="9">
    <source>
        <dbReference type="EMBL" id="KHE90771.1"/>
    </source>
</evidence>
<dbReference type="AlphaFoldDB" id="A0A0B0EFB6"/>
<evidence type="ECO:0000313" key="10">
    <source>
        <dbReference type="Proteomes" id="UP000030652"/>
    </source>
</evidence>
<comment type="similarity">
    <text evidence="1 5 6">Belongs to the universal ribosomal protein uL5 family.</text>
</comment>
<evidence type="ECO:0000259" key="8">
    <source>
        <dbReference type="Pfam" id="PF00673"/>
    </source>
</evidence>
<dbReference type="EMBL" id="JRYO01000242">
    <property type="protein sequence ID" value="KHE90771.1"/>
    <property type="molecule type" value="Genomic_DNA"/>
</dbReference>
<dbReference type="FunFam" id="3.30.1440.10:FF:000001">
    <property type="entry name" value="50S ribosomal protein L5"/>
    <property type="match status" value="1"/>
</dbReference>
<dbReference type="GO" id="GO:0000049">
    <property type="term" value="F:tRNA binding"/>
    <property type="evidence" value="ECO:0007669"/>
    <property type="project" value="UniProtKB-UniRule"/>
</dbReference>
<evidence type="ECO:0000256" key="5">
    <source>
        <dbReference type="HAMAP-Rule" id="MF_01333"/>
    </source>
</evidence>